<name>G8YFH7_PICSO</name>
<reference evidence="11 12" key="1">
    <citation type="journal article" date="2012" name="G3 (Bethesda)">
        <title>Pichia sorbitophila, an interspecies yeast hybrid reveals early steps of genome resolution following polyploidization.</title>
        <authorList>
            <person name="Leh Louis V."/>
            <person name="Despons L."/>
            <person name="Friedrich A."/>
            <person name="Martin T."/>
            <person name="Durrens P."/>
            <person name="Casaregola S."/>
            <person name="Neuveglise C."/>
            <person name="Fairhead C."/>
            <person name="Marck C."/>
            <person name="Cruz J.A."/>
            <person name="Straub M.L."/>
            <person name="Kugler V."/>
            <person name="Sacerdot C."/>
            <person name="Uzunov Z."/>
            <person name="Thierry A."/>
            <person name="Weiss S."/>
            <person name="Bleykasten C."/>
            <person name="De Montigny J."/>
            <person name="Jacques N."/>
            <person name="Jung P."/>
            <person name="Lemaire M."/>
            <person name="Mallet S."/>
            <person name="Morel G."/>
            <person name="Richard G.F."/>
            <person name="Sarkar A."/>
            <person name="Savel G."/>
            <person name="Schacherer J."/>
            <person name="Seret M.L."/>
            <person name="Talla E."/>
            <person name="Samson G."/>
            <person name="Jubin C."/>
            <person name="Poulain J."/>
            <person name="Vacherie B."/>
            <person name="Barbe V."/>
            <person name="Pelletier E."/>
            <person name="Sherman D.J."/>
            <person name="Westhof E."/>
            <person name="Weissenbach J."/>
            <person name="Baret P.V."/>
            <person name="Wincker P."/>
            <person name="Gaillardin C."/>
            <person name="Dujon B."/>
            <person name="Souciet J.L."/>
        </authorList>
    </citation>
    <scope>NUCLEOTIDE SEQUENCE [LARGE SCALE GENOMIC DNA]</scope>
    <source>
        <strain evidence="12">ATCC MYA-4447 / BCRC 22081 / CBS 7064 / NBRC 10061 / NRRL Y-12695</strain>
    </source>
</reference>
<dbReference type="Proteomes" id="UP000005222">
    <property type="component" value="Chromosome I"/>
</dbReference>
<dbReference type="InParanoid" id="G8YFH7"/>
<dbReference type="NCBIfam" id="TIGR00272">
    <property type="entry name" value="DPH2"/>
    <property type="match status" value="1"/>
</dbReference>
<evidence type="ECO:0000256" key="6">
    <source>
        <dbReference type="ARBA" id="ARBA00023014"/>
    </source>
</evidence>
<comment type="similarity">
    <text evidence="3 9">Belongs to the DPH1/DPH2 family. DPH2 subfamily.</text>
</comment>
<protein>
    <recommendedName>
        <fullName evidence="9">2-(3-amino-3-carboxypropyl)histidine synthase subunit 2</fullName>
    </recommendedName>
</protein>
<sequence>MTQESIVPPSLSTHQDDSVFEFDRAQTKNSSRKHLHGIHKSGQDLTEAIYQYYSIDNIANFINQKEANADGKETFKYKAITLQFPDDLICDSATIVQALQDRNQTSEKASEKREPVQSEATIEPNTCGKCQNVILNDEQQVWILADTSYSPCCVDEVAAEHVKSDLVVHFGDACLNPVRSIPTLYVFGKPYVDEKKVVQDFLSKYDNDREKKIVLMADAPHSHCLKGIYDELIGSFPNLVYADLSIDAGSRYFVAGRELTGAGKVFKELNRVVLGLNDFEKLKDITPDEEVEFLQNYDLFHLGVPTAPKLLQLTTYFQDCVLYDTSDYKLVTGPFPNLLRRYKFMNVARTAGTIGLLVNTLSLSDTKDVINKLSHKIKSAGKKYYLFVVGKPNVAKLANFESVDIWCIIGCNQNGIIIDETNEYFKPIVTPYELLLALKDEVTWTGKWFTSFNLLLDEMQKEANDDNASEDEGKDSDEDEAPDFDLVTGTFSSKSRPLRRLKHLQISQESTNSNDDEGKLVKKLSGAVVLNGTVSTSAEHLQQRAWSGLGSDYDASGLDSSVGALVEEGRDGIARGYNYDQESTN</sequence>
<dbReference type="GO" id="GO:0017183">
    <property type="term" value="P:protein histidyl modification to diphthamide"/>
    <property type="evidence" value="ECO:0007669"/>
    <property type="project" value="UniProtKB-UniPathway"/>
</dbReference>
<dbReference type="eggNOG" id="KOG2648">
    <property type="taxonomic scope" value="Eukaryota"/>
</dbReference>
<dbReference type="SFLD" id="SFLDG01121">
    <property type="entry name" value="Diphthamide_biosynthesis"/>
    <property type="match status" value="1"/>
</dbReference>
<dbReference type="GO" id="GO:0046872">
    <property type="term" value="F:metal ion binding"/>
    <property type="evidence" value="ECO:0007669"/>
    <property type="project" value="UniProtKB-KW"/>
</dbReference>
<dbReference type="InterPro" id="IPR016435">
    <property type="entry name" value="DPH1/DPH2"/>
</dbReference>
<evidence type="ECO:0000256" key="5">
    <source>
        <dbReference type="ARBA" id="ARBA00023004"/>
    </source>
</evidence>
<feature type="compositionally biased region" description="Acidic residues" evidence="10">
    <location>
        <begin position="465"/>
        <end position="483"/>
    </location>
</feature>
<evidence type="ECO:0000313" key="11">
    <source>
        <dbReference type="EMBL" id="CCE81926.1"/>
    </source>
</evidence>
<accession>G8YFH7</accession>
<dbReference type="Gene3D" id="3.40.50.11840">
    <property type="entry name" value="Diphthamide synthesis DPH1/DPH2 domain 1"/>
    <property type="match status" value="1"/>
</dbReference>
<dbReference type="FunFam" id="3.40.50.11860:FF:000001">
    <property type="entry name" value="2-(3-amino-3-carboxypropyl)histidine synthase subunit 2"/>
    <property type="match status" value="1"/>
</dbReference>
<evidence type="ECO:0000256" key="8">
    <source>
        <dbReference type="ARBA" id="ARBA00054092"/>
    </source>
</evidence>
<dbReference type="FunCoup" id="G8YFH7">
    <property type="interactions" value="1578"/>
</dbReference>
<keyword evidence="9" id="KW-0963">Cytoplasm</keyword>
<comment type="cofactor">
    <cofactor evidence="1">
        <name>[4Fe-4S] cluster</name>
        <dbReference type="ChEBI" id="CHEBI:49883"/>
    </cofactor>
</comment>
<dbReference type="InterPro" id="IPR042263">
    <property type="entry name" value="DPH1/DPH2_1"/>
</dbReference>
<dbReference type="OMA" id="QIWNENH"/>
<gene>
    <name evidence="11" type="primary">Piso0_002606</name>
    <name evidence="11" type="ORF">GNLVRS01_PISO0I13846g</name>
</gene>
<dbReference type="PANTHER" id="PTHR10762">
    <property type="entry name" value="DIPHTHAMIDE BIOSYNTHESIS PROTEIN"/>
    <property type="match status" value="1"/>
</dbReference>
<feature type="region of interest" description="Disordered" evidence="10">
    <location>
        <begin position="463"/>
        <end position="491"/>
    </location>
</feature>
<dbReference type="GO" id="GO:0090560">
    <property type="term" value="F:2-(3-amino-3-carboxypropyl)histidine synthase activity"/>
    <property type="evidence" value="ECO:0007669"/>
    <property type="project" value="InterPro"/>
</dbReference>
<dbReference type="OrthoDB" id="449241at2759"/>
<keyword evidence="12" id="KW-1185">Reference proteome</keyword>
<comment type="subunit">
    <text evidence="7">Component of the 2-(3-amino-3-carboxypropyl)histidine synthase complex composed of DPH1, DPH2, DPH3 and a NADH-dependent reductase, predominantly CBR1.</text>
</comment>
<dbReference type="UniPathway" id="UPA00559"/>
<dbReference type="HOGENOM" id="CLU_015210_1_1_1"/>
<dbReference type="PANTHER" id="PTHR10762:SF2">
    <property type="entry name" value="2-(3-AMINO-3-CARBOXYPROPYL)HISTIDINE SYNTHASE SUBUNIT 2"/>
    <property type="match status" value="1"/>
</dbReference>
<keyword evidence="4 9" id="KW-0479">Metal-binding</keyword>
<evidence type="ECO:0000256" key="3">
    <source>
        <dbReference type="ARBA" id="ARBA00006179"/>
    </source>
</evidence>
<organism evidence="11 12">
    <name type="scientific">Pichia sorbitophila (strain ATCC MYA-4447 / BCRC 22081 / CBS 7064 / NBRC 10061 / NRRL Y-12695)</name>
    <name type="common">Hybrid yeast</name>
    <dbReference type="NCBI Taxonomy" id="559304"/>
    <lineage>
        <taxon>Eukaryota</taxon>
        <taxon>Fungi</taxon>
        <taxon>Dikarya</taxon>
        <taxon>Ascomycota</taxon>
        <taxon>Saccharomycotina</taxon>
        <taxon>Pichiomycetes</taxon>
        <taxon>Debaryomycetaceae</taxon>
        <taxon>Millerozyma</taxon>
    </lineage>
</organism>
<dbReference type="NCBIfam" id="TIGR00322">
    <property type="entry name" value="diphth2_R"/>
    <property type="match status" value="1"/>
</dbReference>
<dbReference type="EMBL" id="FO082051">
    <property type="protein sequence ID" value="CCE81926.1"/>
    <property type="molecule type" value="Genomic_DNA"/>
</dbReference>
<evidence type="ECO:0000256" key="2">
    <source>
        <dbReference type="ARBA" id="ARBA00005156"/>
    </source>
</evidence>
<comment type="function">
    <text evidence="9">Required for the first step of diphthamide biosynthesis, a post-translational modification of histidine which occurs in elongation factor 2. DPH1 and DPH2 transfer a 3-amino-3-carboxypropyl (ACP) group from S-adenosyl-L-methionine (SAM) to a histidine residue, the reaction is assisted by a reduction system comprising DPH3 and a NADH-dependent reductase. Facilitates the reduction of the catalytic iron-sulfur cluster found in the DPH1 subunit.</text>
</comment>
<dbReference type="InterPro" id="IPR010014">
    <property type="entry name" value="DHP2"/>
</dbReference>
<comment type="function">
    <text evidence="8">Required for the first step of diphthamide biosynthesis, a post-translational modification of histidine which occurs in elongation factor 2. DPH1 and DPH2 transfer a 3-amino-3-carboxypropyl (ACP) group from S-adenosyl-L-methionine (SAM) to a histidine residue, the reaction is assisted by a reduction system comprising DPH3 and a NADH-dependent reductase, predominantly CBR1. Facilitates the reduction of the catalytic iron-sulfur cluster found in the DPH1 subunit.</text>
</comment>
<dbReference type="GO" id="GO:0051536">
    <property type="term" value="F:iron-sulfur cluster binding"/>
    <property type="evidence" value="ECO:0007669"/>
    <property type="project" value="UniProtKB-KW"/>
</dbReference>
<evidence type="ECO:0000256" key="4">
    <source>
        <dbReference type="ARBA" id="ARBA00022723"/>
    </source>
</evidence>
<evidence type="ECO:0000256" key="10">
    <source>
        <dbReference type="SAM" id="MobiDB-lite"/>
    </source>
</evidence>
<proteinExistence type="inferred from homology"/>
<comment type="subcellular location">
    <subcellularLocation>
        <location evidence="9">Cytoplasm</location>
    </subcellularLocation>
</comment>
<keyword evidence="5 9" id="KW-0408">Iron</keyword>
<keyword evidence="6 9" id="KW-0411">Iron-sulfur</keyword>
<evidence type="ECO:0000256" key="7">
    <source>
        <dbReference type="ARBA" id="ARBA00034128"/>
    </source>
</evidence>
<dbReference type="InterPro" id="IPR042265">
    <property type="entry name" value="DPH1/DPH2_3"/>
</dbReference>
<dbReference type="Pfam" id="PF01866">
    <property type="entry name" value="Diphthamide_syn"/>
    <property type="match status" value="1"/>
</dbReference>
<evidence type="ECO:0000256" key="9">
    <source>
        <dbReference type="RuleBase" id="RU364133"/>
    </source>
</evidence>
<dbReference type="STRING" id="559304.G8YFH7"/>
<dbReference type="SFLD" id="SFLDF00408">
    <property type="entry name" value="Diphthamide_biosynthesis_famil"/>
    <property type="match status" value="1"/>
</dbReference>
<evidence type="ECO:0000313" key="12">
    <source>
        <dbReference type="Proteomes" id="UP000005222"/>
    </source>
</evidence>
<dbReference type="Gene3D" id="3.40.50.11860">
    <property type="entry name" value="Diphthamide synthesis DPH1/DPH2 domain 3"/>
    <property type="match status" value="1"/>
</dbReference>
<dbReference type="AlphaFoldDB" id="G8YFH7"/>
<dbReference type="GO" id="GO:0005737">
    <property type="term" value="C:cytoplasm"/>
    <property type="evidence" value="ECO:0007669"/>
    <property type="project" value="UniProtKB-SubCell"/>
</dbReference>
<dbReference type="SFLD" id="SFLDS00032">
    <property type="entry name" value="Radical_SAM_3-amino-3-carboxyp"/>
    <property type="match status" value="1"/>
</dbReference>
<evidence type="ECO:0000256" key="1">
    <source>
        <dbReference type="ARBA" id="ARBA00001966"/>
    </source>
</evidence>
<comment type="pathway">
    <text evidence="2 9">Protein modification; peptidyl-diphthamide biosynthesis.</text>
</comment>